<feature type="region of interest" description="Disordered" evidence="1">
    <location>
        <begin position="321"/>
        <end position="347"/>
    </location>
</feature>
<feature type="compositionally biased region" description="Basic and acidic residues" evidence="1">
    <location>
        <begin position="161"/>
        <end position="175"/>
    </location>
</feature>
<dbReference type="AlphaFoldDB" id="A0A7M7KAA7"/>
<feature type="compositionally biased region" description="Basic residues" evidence="1">
    <location>
        <begin position="328"/>
        <end position="340"/>
    </location>
</feature>
<accession>A0A7M7KAA7</accession>
<dbReference type="EnsemblMetazoa" id="XM_022808133">
    <property type="protein sequence ID" value="XP_022663868"/>
    <property type="gene ID" value="LOC111251499"/>
</dbReference>
<evidence type="ECO:0000256" key="1">
    <source>
        <dbReference type="SAM" id="MobiDB-lite"/>
    </source>
</evidence>
<dbReference type="RefSeq" id="XP_022663868.1">
    <property type="nucleotide sequence ID" value="XM_022808133.1"/>
</dbReference>
<feature type="compositionally biased region" description="Low complexity" evidence="1">
    <location>
        <begin position="244"/>
        <end position="258"/>
    </location>
</feature>
<evidence type="ECO:0000313" key="3">
    <source>
        <dbReference type="Proteomes" id="UP000594260"/>
    </source>
</evidence>
<dbReference type="GeneID" id="111251499"/>
<feature type="region of interest" description="Disordered" evidence="1">
    <location>
        <begin position="150"/>
        <end position="212"/>
    </location>
</feature>
<dbReference type="Proteomes" id="UP000594260">
    <property type="component" value="Unplaced"/>
</dbReference>
<keyword evidence="3" id="KW-1185">Reference proteome</keyword>
<name>A0A7M7KAA7_VARDE</name>
<feature type="region of interest" description="Disordered" evidence="1">
    <location>
        <begin position="228"/>
        <end position="261"/>
    </location>
</feature>
<protein>
    <submittedName>
        <fullName evidence="2">Uncharacterized protein</fullName>
    </submittedName>
</protein>
<sequence length="398" mass="45030">MEEEHNGQQYQGLHNMGTRLVYVPSDVPVPQHLKDPSAAEDAEREARGVAIDLSRKSNEEAINEWKLREDLIINDLTTRMDQPIELEATDNPLDYSFKPRKQQLEVAEEPPRIVSDVVLPVGVDNEPTDDPILRLHNMLKPHHQVRAIPSSVLQHDDDEFKDSIGPRKTPADTRRYQKNVLSSRDRRLETQLSEGQEHPQRSTRNTGYRRKNKKMLGADEFYLTELDGVSTDPAQPPIIRSSQSNSATLSKSTHSSSSTDKKVNFNLEENMTTQCVAARPQNNFYGKPNQKRKQELRNIAYTSRSERAKKEGALDFDPKEKAGMSARKMSRRSTHARRASIGKQGSRTRRIIEGKSNVIITTGSLEDPTAVTTRIADNSDTNEFSQMLTKATNSCKMN</sequence>
<feature type="region of interest" description="Disordered" evidence="1">
    <location>
        <begin position="27"/>
        <end position="46"/>
    </location>
</feature>
<proteinExistence type="predicted"/>
<feature type="compositionally biased region" description="Basic and acidic residues" evidence="1">
    <location>
        <begin position="183"/>
        <end position="200"/>
    </location>
</feature>
<organism evidence="2 3">
    <name type="scientific">Varroa destructor</name>
    <name type="common">Honeybee mite</name>
    <dbReference type="NCBI Taxonomy" id="109461"/>
    <lineage>
        <taxon>Eukaryota</taxon>
        <taxon>Metazoa</taxon>
        <taxon>Ecdysozoa</taxon>
        <taxon>Arthropoda</taxon>
        <taxon>Chelicerata</taxon>
        <taxon>Arachnida</taxon>
        <taxon>Acari</taxon>
        <taxon>Parasitiformes</taxon>
        <taxon>Mesostigmata</taxon>
        <taxon>Gamasina</taxon>
        <taxon>Dermanyssoidea</taxon>
        <taxon>Varroidae</taxon>
        <taxon>Varroa</taxon>
    </lineage>
</organism>
<evidence type="ECO:0000313" key="2">
    <source>
        <dbReference type="EnsemblMetazoa" id="XP_022663868"/>
    </source>
</evidence>
<reference evidence="2" key="1">
    <citation type="submission" date="2021-01" db="UniProtKB">
        <authorList>
            <consortium name="EnsemblMetazoa"/>
        </authorList>
    </citation>
    <scope>IDENTIFICATION</scope>
</reference>